<accession>A0ABS7GI11</accession>
<dbReference type="RefSeq" id="WP_220252657.1">
    <property type="nucleotide sequence ID" value="NZ_JAICCF010000004.1"/>
</dbReference>
<reference evidence="2 3" key="1">
    <citation type="submission" date="2021-08" db="EMBL/GenBank/DDBJ databases">
        <title>The genome sequence of Chitinophaga sp. B61.</title>
        <authorList>
            <person name="Zhang X."/>
        </authorList>
    </citation>
    <scope>NUCLEOTIDE SEQUENCE [LARGE SCALE GENOMIC DNA]</scope>
    <source>
        <strain evidence="2 3">B61</strain>
    </source>
</reference>
<evidence type="ECO:0000313" key="3">
    <source>
        <dbReference type="Proteomes" id="UP000812961"/>
    </source>
</evidence>
<dbReference type="Proteomes" id="UP000812961">
    <property type="component" value="Unassembled WGS sequence"/>
</dbReference>
<keyword evidence="1" id="KW-0812">Transmembrane</keyword>
<comment type="caution">
    <text evidence="2">The sequence shown here is derived from an EMBL/GenBank/DDBJ whole genome shotgun (WGS) entry which is preliminary data.</text>
</comment>
<evidence type="ECO:0000313" key="2">
    <source>
        <dbReference type="EMBL" id="MBW8687341.1"/>
    </source>
</evidence>
<protein>
    <submittedName>
        <fullName evidence="2">Uncharacterized protein</fullName>
    </submittedName>
</protein>
<keyword evidence="1" id="KW-0472">Membrane</keyword>
<keyword evidence="3" id="KW-1185">Reference proteome</keyword>
<evidence type="ECO:0000256" key="1">
    <source>
        <dbReference type="SAM" id="Phobius"/>
    </source>
</evidence>
<proteinExistence type="predicted"/>
<sequence length="159" mass="18286">MILNEDTPIYQLGICAALLAALGFIIYLVEIPYLLLAVLGWIVIAWRIVEYSRGYHAVYLEEGYIIIYNLFRRKRKYIPFTDFHTMVLSPRTIQFPGVYRFVIHCSDGPKYAFVIRDTHNTSQGAFGIFQTNSQISAYLNSAVRHFIDGTWIGSKHPFG</sequence>
<gene>
    <name evidence="2" type="ORF">K1Y79_23600</name>
</gene>
<feature type="transmembrane region" description="Helical" evidence="1">
    <location>
        <begin position="9"/>
        <end position="27"/>
    </location>
</feature>
<organism evidence="2 3">
    <name type="scientific">Chitinophaga rhizophila</name>
    <dbReference type="NCBI Taxonomy" id="2866212"/>
    <lineage>
        <taxon>Bacteria</taxon>
        <taxon>Pseudomonadati</taxon>
        <taxon>Bacteroidota</taxon>
        <taxon>Chitinophagia</taxon>
        <taxon>Chitinophagales</taxon>
        <taxon>Chitinophagaceae</taxon>
        <taxon>Chitinophaga</taxon>
    </lineage>
</organism>
<dbReference type="EMBL" id="JAICCF010000004">
    <property type="protein sequence ID" value="MBW8687341.1"/>
    <property type="molecule type" value="Genomic_DNA"/>
</dbReference>
<name>A0ABS7GI11_9BACT</name>
<keyword evidence="1" id="KW-1133">Transmembrane helix</keyword>